<dbReference type="Pfam" id="PF01980">
    <property type="entry name" value="TrmO_N"/>
    <property type="match status" value="1"/>
</dbReference>
<keyword evidence="5" id="KW-0808">Transferase</keyword>
<comment type="caution">
    <text evidence="5">The sequence shown here is derived from an EMBL/GenBank/DDBJ whole genome shotgun (WGS) entry which is preliminary data.</text>
</comment>
<dbReference type="AlphaFoldDB" id="A0A563EQ88"/>
<reference evidence="5 6" key="1">
    <citation type="submission" date="2019-07" db="EMBL/GenBank/DDBJ databases">
        <title>Lentzea xizangensis sp. nov., isolated from Qinghai-Tibetan Plateau Soils.</title>
        <authorList>
            <person name="Huang J."/>
        </authorList>
    </citation>
    <scope>NUCLEOTIDE SEQUENCE [LARGE SCALE GENOMIC DNA]</scope>
    <source>
        <strain evidence="5 6">FXJ1.1311</strain>
    </source>
</reference>
<dbReference type="NCBIfam" id="TIGR00104">
    <property type="entry name" value="tRNA_TsaA"/>
    <property type="match status" value="1"/>
</dbReference>
<dbReference type="CDD" id="cd09281">
    <property type="entry name" value="UPF0066"/>
    <property type="match status" value="1"/>
</dbReference>
<dbReference type="EMBL" id="VOBR01000015">
    <property type="protein sequence ID" value="TWP49540.1"/>
    <property type="molecule type" value="Genomic_DNA"/>
</dbReference>
<evidence type="ECO:0000259" key="4">
    <source>
        <dbReference type="PROSITE" id="PS51668"/>
    </source>
</evidence>
<dbReference type="Gene3D" id="2.40.30.70">
    <property type="entry name" value="YaeB-like"/>
    <property type="match status" value="1"/>
</dbReference>
<dbReference type="InterPro" id="IPR040372">
    <property type="entry name" value="YaeB-like"/>
</dbReference>
<keyword evidence="6" id="KW-1185">Reference proteome</keyword>
<comment type="similarity">
    <text evidence="2">Belongs to the tRNA methyltransferase O family.</text>
</comment>
<organism evidence="5 6">
    <name type="scientific">Lentzea tibetensis</name>
    <dbReference type="NCBI Taxonomy" id="2591470"/>
    <lineage>
        <taxon>Bacteria</taxon>
        <taxon>Bacillati</taxon>
        <taxon>Actinomycetota</taxon>
        <taxon>Actinomycetes</taxon>
        <taxon>Pseudonocardiales</taxon>
        <taxon>Pseudonocardiaceae</taxon>
        <taxon>Lentzea</taxon>
    </lineage>
</organism>
<keyword evidence="5" id="KW-0489">Methyltransferase</keyword>
<dbReference type="SUPFAM" id="SSF118196">
    <property type="entry name" value="YaeB-like"/>
    <property type="match status" value="1"/>
</dbReference>
<evidence type="ECO:0000313" key="6">
    <source>
        <dbReference type="Proteomes" id="UP000316639"/>
    </source>
</evidence>
<dbReference type="PROSITE" id="PS51668">
    <property type="entry name" value="TSAA_2"/>
    <property type="match status" value="1"/>
</dbReference>
<dbReference type="PANTHER" id="PTHR12818">
    <property type="entry name" value="TRNA (ADENINE(37)-N6)-METHYLTRANSFERASE"/>
    <property type="match status" value="1"/>
</dbReference>
<dbReference type="InterPro" id="IPR036414">
    <property type="entry name" value="YaeB_N_sf"/>
</dbReference>
<gene>
    <name evidence="5" type="primary">tsaA</name>
    <name evidence="5" type="ORF">FKR81_23670</name>
</gene>
<dbReference type="InterPro" id="IPR023368">
    <property type="entry name" value="UPF0066_cons_site"/>
</dbReference>
<evidence type="ECO:0000256" key="1">
    <source>
        <dbReference type="ARBA" id="ARBA00022691"/>
    </source>
</evidence>
<dbReference type="GO" id="GO:0032259">
    <property type="term" value="P:methylation"/>
    <property type="evidence" value="ECO:0007669"/>
    <property type="project" value="UniProtKB-KW"/>
</dbReference>
<keyword evidence="1" id="KW-0949">S-adenosyl-L-methionine</keyword>
<name>A0A563EQ88_9PSEU</name>
<proteinExistence type="inferred from homology"/>
<evidence type="ECO:0000256" key="3">
    <source>
        <dbReference type="SAM" id="MobiDB-lite"/>
    </source>
</evidence>
<sequence>MTVDVRPVGRVESPLTDPASAPKQGVEGAPEAWIAFTPEVADALRDIRPGAEVFVLTWLHLARRDVLAVHPRDDPRNPVTGVFSTRSADRPNPIGLHRVRVVAVDGLRVLVTPLEAVDGTPVLDVKPVLDTERVAFVQETGGATS</sequence>
<dbReference type="GO" id="GO:0008168">
    <property type="term" value="F:methyltransferase activity"/>
    <property type="evidence" value="ECO:0007669"/>
    <property type="project" value="UniProtKB-KW"/>
</dbReference>
<dbReference type="PANTHER" id="PTHR12818:SF0">
    <property type="entry name" value="TRNA (ADENINE(37)-N6)-METHYLTRANSFERASE"/>
    <property type="match status" value="1"/>
</dbReference>
<dbReference type="Proteomes" id="UP000316639">
    <property type="component" value="Unassembled WGS sequence"/>
</dbReference>
<accession>A0A563EQ88</accession>
<dbReference type="InterPro" id="IPR023370">
    <property type="entry name" value="TrmO-like_N"/>
</dbReference>
<evidence type="ECO:0000313" key="5">
    <source>
        <dbReference type="EMBL" id="TWP49540.1"/>
    </source>
</evidence>
<feature type="region of interest" description="Disordered" evidence="3">
    <location>
        <begin position="1"/>
        <end position="26"/>
    </location>
</feature>
<dbReference type="RefSeq" id="WP_146354478.1">
    <property type="nucleotide sequence ID" value="NZ_VOBR01000015.1"/>
</dbReference>
<dbReference type="OrthoDB" id="9804309at2"/>
<feature type="domain" description="TsaA-like" evidence="4">
    <location>
        <begin position="5"/>
        <end position="137"/>
    </location>
</feature>
<dbReference type="InterPro" id="IPR036413">
    <property type="entry name" value="YaeB-like_sf"/>
</dbReference>
<evidence type="ECO:0000256" key="2">
    <source>
        <dbReference type="ARBA" id="ARBA00033753"/>
    </source>
</evidence>
<protein>
    <submittedName>
        <fullName evidence="5">tRNA (N6-threonylcarbamoyladenosine(37)-N6)-methyltransferase TrmO</fullName>
    </submittedName>
</protein>
<dbReference type="PROSITE" id="PS01318">
    <property type="entry name" value="TSAA_1"/>
    <property type="match status" value="1"/>
</dbReference>